<proteinExistence type="inferred from homology"/>
<evidence type="ECO:0000259" key="7">
    <source>
        <dbReference type="Pfam" id="PF14322"/>
    </source>
</evidence>
<dbReference type="Proteomes" id="UP000198510">
    <property type="component" value="Unassembled WGS sequence"/>
</dbReference>
<keyword evidence="5" id="KW-0998">Cell outer membrane</keyword>
<dbReference type="STRING" id="1075417.SAMN05421823_106290"/>
<evidence type="ECO:0000256" key="1">
    <source>
        <dbReference type="ARBA" id="ARBA00004442"/>
    </source>
</evidence>
<comment type="subcellular location">
    <subcellularLocation>
        <location evidence="1">Cell outer membrane</location>
    </subcellularLocation>
</comment>
<dbReference type="OrthoDB" id="636214at2"/>
<reference evidence="8 9" key="1">
    <citation type="submission" date="2016-10" db="EMBL/GenBank/DDBJ databases">
        <authorList>
            <person name="de Groot N.N."/>
        </authorList>
    </citation>
    <scope>NUCLEOTIDE SEQUENCE [LARGE SCALE GENOMIC DNA]</scope>
    <source>
        <strain evidence="8 9">DSM 25186</strain>
    </source>
</reference>
<sequence>MKKLTYILLFTAAGLCWQCGNDYLDIEPETYQSGNNFFQTPEQFNQALNAAYEPLQGIYNNQFWALAEMRSDNTSYQYNTGDRSGFALEEIDTFRELPDNTYLGSFFSASYEAISRCNVIIGRIADAPVDDATRQQVLGEAHFLRAFYYFNLVRVFGEVPLVLAEVQSVAESFNTAERRSVAEVYAAIVQDAMQARDNLPLSYNAANLGRATQGTARCLLAEVYVTQQQFSNAVTELQALVASNQYQLYASYADNFSVAMKNGVESIFEVQYMEGPNGEYSGFIYTFAPYNSGDAVAGFAVASGAFAGWNIPTQDLLDSYEEGDLRKEASVGFYTDSASGDVIPYVKKYQSSHAVRYQTGNNFPIYRYSDALLMLAEALNEVGFQQGGEAFNLINQVRNRAGLPDVVADSQESFRAAVAHERRIELAFEDHRWFDLLRTGQAVPVMEAHAQEEKALKSYLVPSAYAQIRLLYPYPQRETQLTGQ</sequence>
<dbReference type="InterPro" id="IPR012944">
    <property type="entry name" value="SusD_RagB_dom"/>
</dbReference>
<keyword evidence="9" id="KW-1185">Reference proteome</keyword>
<dbReference type="RefSeq" id="WP_089684125.1">
    <property type="nucleotide sequence ID" value="NZ_FNFO01000006.1"/>
</dbReference>
<name>A0A1G9KZ35_9BACT</name>
<feature type="domain" description="SusD-like N-terminal" evidence="7">
    <location>
        <begin position="22"/>
        <end position="224"/>
    </location>
</feature>
<dbReference type="GO" id="GO:0009279">
    <property type="term" value="C:cell outer membrane"/>
    <property type="evidence" value="ECO:0007669"/>
    <property type="project" value="UniProtKB-SubCell"/>
</dbReference>
<keyword evidence="4" id="KW-0472">Membrane</keyword>
<dbReference type="InterPro" id="IPR011990">
    <property type="entry name" value="TPR-like_helical_dom_sf"/>
</dbReference>
<dbReference type="Gene3D" id="1.25.40.390">
    <property type="match status" value="1"/>
</dbReference>
<evidence type="ECO:0000256" key="3">
    <source>
        <dbReference type="ARBA" id="ARBA00022729"/>
    </source>
</evidence>
<evidence type="ECO:0000256" key="4">
    <source>
        <dbReference type="ARBA" id="ARBA00023136"/>
    </source>
</evidence>
<dbReference type="EMBL" id="FNFO01000006">
    <property type="protein sequence ID" value="SDL54836.1"/>
    <property type="molecule type" value="Genomic_DNA"/>
</dbReference>
<evidence type="ECO:0000256" key="2">
    <source>
        <dbReference type="ARBA" id="ARBA00006275"/>
    </source>
</evidence>
<organism evidence="8 9">
    <name type="scientific">Catalinimonas alkaloidigena</name>
    <dbReference type="NCBI Taxonomy" id="1075417"/>
    <lineage>
        <taxon>Bacteria</taxon>
        <taxon>Pseudomonadati</taxon>
        <taxon>Bacteroidota</taxon>
        <taxon>Cytophagia</taxon>
        <taxon>Cytophagales</taxon>
        <taxon>Catalimonadaceae</taxon>
        <taxon>Catalinimonas</taxon>
    </lineage>
</organism>
<dbReference type="Pfam" id="PF07980">
    <property type="entry name" value="SusD_RagB"/>
    <property type="match status" value="1"/>
</dbReference>
<evidence type="ECO:0000313" key="9">
    <source>
        <dbReference type="Proteomes" id="UP000198510"/>
    </source>
</evidence>
<dbReference type="InterPro" id="IPR033985">
    <property type="entry name" value="SusD-like_N"/>
</dbReference>
<comment type="similarity">
    <text evidence="2">Belongs to the SusD family.</text>
</comment>
<dbReference type="SUPFAM" id="SSF48452">
    <property type="entry name" value="TPR-like"/>
    <property type="match status" value="1"/>
</dbReference>
<accession>A0A1G9KZ35</accession>
<dbReference type="AlphaFoldDB" id="A0A1G9KZ35"/>
<evidence type="ECO:0000259" key="6">
    <source>
        <dbReference type="Pfam" id="PF07980"/>
    </source>
</evidence>
<evidence type="ECO:0000313" key="8">
    <source>
        <dbReference type="EMBL" id="SDL54836.1"/>
    </source>
</evidence>
<protein>
    <submittedName>
        <fullName evidence="8">Starch-binding associating with outer membrane</fullName>
    </submittedName>
</protein>
<dbReference type="CDD" id="cd08977">
    <property type="entry name" value="SusD"/>
    <property type="match status" value="1"/>
</dbReference>
<evidence type="ECO:0000256" key="5">
    <source>
        <dbReference type="ARBA" id="ARBA00023237"/>
    </source>
</evidence>
<keyword evidence="3" id="KW-0732">Signal</keyword>
<gene>
    <name evidence="8" type="ORF">SAMN05421823_106290</name>
</gene>
<feature type="domain" description="RagB/SusD" evidence="6">
    <location>
        <begin position="346"/>
        <end position="481"/>
    </location>
</feature>
<dbReference type="Pfam" id="PF14322">
    <property type="entry name" value="SusD-like_3"/>
    <property type="match status" value="1"/>
</dbReference>